<gene>
    <name evidence="2" type="ORF">METZ01_LOCUS379752</name>
</gene>
<accession>A0A382TZN3</accession>
<keyword evidence="1" id="KW-0812">Transmembrane</keyword>
<dbReference type="EMBL" id="UINC01140004">
    <property type="protein sequence ID" value="SVD26898.1"/>
    <property type="molecule type" value="Genomic_DNA"/>
</dbReference>
<evidence type="ECO:0000313" key="2">
    <source>
        <dbReference type="EMBL" id="SVD26898.1"/>
    </source>
</evidence>
<evidence type="ECO:0000256" key="1">
    <source>
        <dbReference type="SAM" id="Phobius"/>
    </source>
</evidence>
<feature type="transmembrane region" description="Helical" evidence="1">
    <location>
        <begin position="149"/>
        <end position="168"/>
    </location>
</feature>
<reference evidence="2" key="1">
    <citation type="submission" date="2018-05" db="EMBL/GenBank/DDBJ databases">
        <authorList>
            <person name="Lanie J.A."/>
            <person name="Ng W.-L."/>
            <person name="Kazmierczak K.M."/>
            <person name="Andrzejewski T.M."/>
            <person name="Davidsen T.M."/>
            <person name="Wayne K.J."/>
            <person name="Tettelin H."/>
            <person name="Glass J.I."/>
            <person name="Rusch D."/>
            <person name="Podicherti R."/>
            <person name="Tsui H.-C.T."/>
            <person name="Winkler M.E."/>
        </authorList>
    </citation>
    <scope>NUCLEOTIDE SEQUENCE</scope>
</reference>
<organism evidence="2">
    <name type="scientific">marine metagenome</name>
    <dbReference type="NCBI Taxonomy" id="408172"/>
    <lineage>
        <taxon>unclassified sequences</taxon>
        <taxon>metagenomes</taxon>
        <taxon>ecological metagenomes</taxon>
    </lineage>
</organism>
<feature type="transmembrane region" description="Helical" evidence="1">
    <location>
        <begin position="180"/>
        <end position="200"/>
    </location>
</feature>
<name>A0A382TZN3_9ZZZZ</name>
<feature type="transmembrane region" description="Helical" evidence="1">
    <location>
        <begin position="206"/>
        <end position="228"/>
    </location>
</feature>
<proteinExistence type="predicted"/>
<keyword evidence="1" id="KW-1133">Transmembrane helix</keyword>
<dbReference type="AlphaFoldDB" id="A0A382TZN3"/>
<protein>
    <submittedName>
        <fullName evidence="2">Uncharacterized protein</fullName>
    </submittedName>
</protein>
<feature type="non-terminal residue" evidence="2">
    <location>
        <position position="259"/>
    </location>
</feature>
<keyword evidence="1" id="KW-0472">Membrane</keyword>
<feature type="transmembrane region" description="Helical" evidence="1">
    <location>
        <begin position="87"/>
        <end position="105"/>
    </location>
</feature>
<sequence>MADATTADVLEIQKKSFKKLTFIGNVLNKNLVPASQQKEKDTEDNAWKKRLLGFMSGFHDQFGGMTEALKFKMKAIGGGLLSMLKKGALLAAIPAIIALIQSPMWKTIKDWFKDSFLPALKELWEGLKELWVKLEPHVTKFLNWLKTEGLSLLLAGITASLIAVTALFDDISAALSGEGSWISVLMENKAAIAAISLLLFPKLTFFLVKTAAAGIGIALKALSAHVLLPMGKSLAHGLFDLVTKAARGLRDALLLLKTN</sequence>